<dbReference type="InterPro" id="IPR000600">
    <property type="entry name" value="ROK"/>
</dbReference>
<evidence type="ECO:0000256" key="1">
    <source>
        <dbReference type="ARBA" id="ARBA00006479"/>
    </source>
</evidence>
<proteinExistence type="inferred from homology"/>
<name>A0ABU1TAE0_9SPHI</name>
<dbReference type="Proteomes" id="UP001247620">
    <property type="component" value="Unassembled WGS sequence"/>
</dbReference>
<keyword evidence="2" id="KW-0808">Transferase</keyword>
<dbReference type="Gene3D" id="3.30.420.40">
    <property type="match status" value="2"/>
</dbReference>
<dbReference type="GO" id="GO:0047330">
    <property type="term" value="F:polyphosphate-glucose phosphotransferase activity"/>
    <property type="evidence" value="ECO:0007669"/>
    <property type="project" value="UniProtKB-EC"/>
</dbReference>
<dbReference type="Pfam" id="PF00480">
    <property type="entry name" value="ROK"/>
    <property type="match status" value="1"/>
</dbReference>
<evidence type="ECO:0000313" key="2">
    <source>
        <dbReference type="EMBL" id="MDR6942313.1"/>
    </source>
</evidence>
<dbReference type="RefSeq" id="WP_310095379.1">
    <property type="nucleotide sequence ID" value="NZ_JAVDUU010000002.1"/>
</dbReference>
<dbReference type="InterPro" id="IPR043129">
    <property type="entry name" value="ATPase_NBD"/>
</dbReference>
<comment type="similarity">
    <text evidence="1">Belongs to the ROK (NagC/XylR) family.</text>
</comment>
<dbReference type="PANTHER" id="PTHR18964:SF149">
    <property type="entry name" value="BIFUNCTIONAL UDP-N-ACETYLGLUCOSAMINE 2-EPIMERASE_N-ACETYLMANNOSAMINE KINASE"/>
    <property type="match status" value="1"/>
</dbReference>
<organism evidence="2 3">
    <name type="scientific">Mucilaginibacter pocheonensis</name>
    <dbReference type="NCBI Taxonomy" id="398050"/>
    <lineage>
        <taxon>Bacteria</taxon>
        <taxon>Pseudomonadati</taxon>
        <taxon>Bacteroidota</taxon>
        <taxon>Sphingobacteriia</taxon>
        <taxon>Sphingobacteriales</taxon>
        <taxon>Sphingobacteriaceae</taxon>
        <taxon>Mucilaginibacter</taxon>
    </lineage>
</organism>
<reference evidence="2 3" key="1">
    <citation type="submission" date="2023-07" db="EMBL/GenBank/DDBJ databases">
        <title>Sorghum-associated microbial communities from plants grown in Nebraska, USA.</title>
        <authorList>
            <person name="Schachtman D."/>
        </authorList>
    </citation>
    <scope>NUCLEOTIDE SEQUENCE [LARGE SCALE GENOMIC DNA]</scope>
    <source>
        <strain evidence="2 3">3262</strain>
    </source>
</reference>
<gene>
    <name evidence="2" type="ORF">J2W55_002155</name>
</gene>
<dbReference type="EMBL" id="JAVDUU010000002">
    <property type="protein sequence ID" value="MDR6942313.1"/>
    <property type="molecule type" value="Genomic_DNA"/>
</dbReference>
<dbReference type="SUPFAM" id="SSF53067">
    <property type="entry name" value="Actin-like ATPase domain"/>
    <property type="match status" value="1"/>
</dbReference>
<dbReference type="EC" id="2.7.1.63" evidence="2"/>
<dbReference type="CDD" id="cd24058">
    <property type="entry name" value="ASKHA_NBD_ROK_PPGK"/>
    <property type="match status" value="1"/>
</dbReference>
<dbReference type="PANTHER" id="PTHR18964">
    <property type="entry name" value="ROK (REPRESSOR, ORF, KINASE) FAMILY"/>
    <property type="match status" value="1"/>
</dbReference>
<sequence>MKNTPSQLKILSIDIGGSHIKATVLNSKGELKMDYDKIPTPAPSNPENLIKAIKTLVKDFPAYDKISVGFPGYVKNGVIQTAPNLNTKLWAGTDLSKKLAEALGKPTQVVNDADMQGLGVVSGKGLEMVITLGTGFGTALLMDGHLLPHLELAHHPFKDGDTTYDKYIGEKALEKYGKERWNKRIQKVFKVLKTVFNYDTLYIGGGNSDLLTFKLDKNMKIVTNADGIKGGSRLWLSEDESKTKRSLATPAK</sequence>
<keyword evidence="3" id="KW-1185">Reference proteome</keyword>
<comment type="caution">
    <text evidence="2">The sequence shown here is derived from an EMBL/GenBank/DDBJ whole genome shotgun (WGS) entry which is preliminary data.</text>
</comment>
<protein>
    <submittedName>
        <fullName evidence="2">Polyphosphate glucokinase</fullName>
        <ecNumber evidence="2">2.7.1.63</ecNumber>
    </submittedName>
</protein>
<evidence type="ECO:0000313" key="3">
    <source>
        <dbReference type="Proteomes" id="UP001247620"/>
    </source>
</evidence>
<accession>A0ABU1TAE0</accession>